<dbReference type="Gene3D" id="3.40.430.10">
    <property type="entry name" value="Dihydrofolate Reductase, subunit A"/>
    <property type="match status" value="1"/>
</dbReference>
<evidence type="ECO:0000256" key="1">
    <source>
        <dbReference type="ARBA" id="ARBA00004903"/>
    </source>
</evidence>
<evidence type="ECO:0000256" key="5">
    <source>
        <dbReference type="ARBA" id="ARBA00022857"/>
    </source>
</evidence>
<sequence>MVSLIVCHAEQNVIGFKNKMPWHLPNDLKHVKRLTQGNTIVMGRKTFESLGRPLPNRRNVVLTRNPEFSAEGIDVIHDVFEIGGLDGKVFIFGGSGVYQQTMHLVDEMHITIIHETFAGDTFFPDYDMAEWELVSREEGVIDGKNRYPHEFLHLRRKAKPQGGAL</sequence>
<evidence type="ECO:0000259" key="9">
    <source>
        <dbReference type="PROSITE" id="PS51330"/>
    </source>
</evidence>
<dbReference type="PROSITE" id="PS51330">
    <property type="entry name" value="DHFR_2"/>
    <property type="match status" value="1"/>
</dbReference>
<protein>
    <recommendedName>
        <fullName evidence="3 7">Dihydrofolate reductase</fullName>
        <ecNumber evidence="3 7">1.5.1.3</ecNumber>
    </recommendedName>
</protein>
<keyword evidence="4 7" id="KW-0554">One-carbon metabolism</keyword>
<dbReference type="PANTHER" id="PTHR48069:SF3">
    <property type="entry name" value="DIHYDROFOLATE REDUCTASE"/>
    <property type="match status" value="1"/>
</dbReference>
<comment type="similarity">
    <text evidence="2 7 8">Belongs to the dihydrofolate reductase family.</text>
</comment>
<dbReference type="InterPro" id="IPR024072">
    <property type="entry name" value="DHFR-like_dom_sf"/>
</dbReference>
<dbReference type="InterPro" id="IPR017925">
    <property type="entry name" value="DHFR_CS"/>
</dbReference>
<dbReference type="Pfam" id="PF00186">
    <property type="entry name" value="DHFR_1"/>
    <property type="match status" value="1"/>
</dbReference>
<dbReference type="PRINTS" id="PR00070">
    <property type="entry name" value="DHFR"/>
</dbReference>
<gene>
    <name evidence="10" type="ORF">RQP18_07160</name>
</gene>
<dbReference type="GO" id="GO:0004146">
    <property type="term" value="F:dihydrofolate reductase activity"/>
    <property type="evidence" value="ECO:0007669"/>
    <property type="project" value="UniProtKB-EC"/>
</dbReference>
<dbReference type="RefSeq" id="WP_342387062.1">
    <property type="nucleotide sequence ID" value="NZ_CP138333.2"/>
</dbReference>
<evidence type="ECO:0000256" key="2">
    <source>
        <dbReference type="ARBA" id="ARBA00009539"/>
    </source>
</evidence>
<dbReference type="EMBL" id="CP138333">
    <property type="protein sequence ID" value="WZX28471.1"/>
    <property type="molecule type" value="Genomic_DNA"/>
</dbReference>
<dbReference type="PANTHER" id="PTHR48069">
    <property type="entry name" value="DIHYDROFOLATE REDUCTASE"/>
    <property type="match status" value="1"/>
</dbReference>
<dbReference type="PROSITE" id="PS00075">
    <property type="entry name" value="DHFR_1"/>
    <property type="match status" value="1"/>
</dbReference>
<keyword evidence="5 7" id="KW-0521">NADP</keyword>
<evidence type="ECO:0000256" key="4">
    <source>
        <dbReference type="ARBA" id="ARBA00022563"/>
    </source>
</evidence>
<keyword evidence="11" id="KW-1185">Reference proteome</keyword>
<accession>A0ABZ3CE84</accession>
<dbReference type="EC" id="1.5.1.3" evidence="3 7"/>
<dbReference type="Proteomes" id="UP001455384">
    <property type="component" value="Chromosome"/>
</dbReference>
<evidence type="ECO:0000256" key="8">
    <source>
        <dbReference type="RuleBase" id="RU004474"/>
    </source>
</evidence>
<dbReference type="PIRSF" id="PIRSF000194">
    <property type="entry name" value="DHFR"/>
    <property type="match status" value="1"/>
</dbReference>
<evidence type="ECO:0000256" key="6">
    <source>
        <dbReference type="ARBA" id="ARBA00023002"/>
    </source>
</evidence>
<reference evidence="11" key="1">
    <citation type="submission" date="2023-10" db="EMBL/GenBank/DDBJ databases">
        <title>Genome analysis and identification of Salinococcus sp. Bachu38 nov., a PGPR from the rhizosphere of Tamarix.</title>
        <authorList>
            <person name="Liang Z."/>
            <person name="Zhang X."/>
            <person name="Jia J."/>
            <person name="Chen X."/>
            <person name="Wang Y."/>
            <person name="Wang Q."/>
            <person name="Wang R."/>
        </authorList>
    </citation>
    <scope>NUCLEOTIDE SEQUENCE [LARGE SCALE GENOMIC DNA]</scope>
    <source>
        <strain evidence="11">Bachu38</strain>
    </source>
</reference>
<dbReference type="SUPFAM" id="SSF53597">
    <property type="entry name" value="Dihydrofolate reductase-like"/>
    <property type="match status" value="1"/>
</dbReference>
<evidence type="ECO:0000313" key="11">
    <source>
        <dbReference type="Proteomes" id="UP001455384"/>
    </source>
</evidence>
<evidence type="ECO:0000256" key="3">
    <source>
        <dbReference type="ARBA" id="ARBA00012856"/>
    </source>
</evidence>
<proteinExistence type="inferred from homology"/>
<comment type="pathway">
    <text evidence="1 7">Cofactor biosynthesis; tetrahydrofolate biosynthesis; 5,6,7,8-tetrahydrofolate from 7,8-dihydrofolate: step 1/1.</text>
</comment>
<keyword evidence="6 7" id="KW-0560">Oxidoreductase</keyword>
<name>A0ABZ3CE84_9STAP</name>
<organism evidence="10 11">
    <name type="scientific">Salinicoccus bachuensis</name>
    <dbReference type="NCBI Taxonomy" id="3136731"/>
    <lineage>
        <taxon>Bacteria</taxon>
        <taxon>Bacillati</taxon>
        <taxon>Bacillota</taxon>
        <taxon>Bacilli</taxon>
        <taxon>Bacillales</taxon>
        <taxon>Staphylococcaceae</taxon>
        <taxon>Salinicoccus</taxon>
    </lineage>
</organism>
<feature type="domain" description="DHFR" evidence="9">
    <location>
        <begin position="1"/>
        <end position="156"/>
    </location>
</feature>
<evidence type="ECO:0000256" key="7">
    <source>
        <dbReference type="PIRNR" id="PIRNR000194"/>
    </source>
</evidence>
<dbReference type="InterPro" id="IPR012259">
    <property type="entry name" value="DHFR"/>
</dbReference>
<evidence type="ECO:0000313" key="10">
    <source>
        <dbReference type="EMBL" id="WZX28471.1"/>
    </source>
</evidence>
<comment type="function">
    <text evidence="7">Key enzyme in folate metabolism. Catalyzes an essential reaction for de novo glycine and purine synthesis, and for DNA precursor synthesis.</text>
</comment>
<comment type="catalytic activity">
    <reaction evidence="7">
        <text>(6S)-5,6,7,8-tetrahydrofolate + NADP(+) = 7,8-dihydrofolate + NADPH + H(+)</text>
        <dbReference type="Rhea" id="RHEA:15009"/>
        <dbReference type="ChEBI" id="CHEBI:15378"/>
        <dbReference type="ChEBI" id="CHEBI:57451"/>
        <dbReference type="ChEBI" id="CHEBI:57453"/>
        <dbReference type="ChEBI" id="CHEBI:57783"/>
        <dbReference type="ChEBI" id="CHEBI:58349"/>
        <dbReference type="EC" id="1.5.1.3"/>
    </reaction>
</comment>
<dbReference type="InterPro" id="IPR001796">
    <property type="entry name" value="DHFR_dom"/>
</dbReference>
<dbReference type="CDD" id="cd00209">
    <property type="entry name" value="DHFR"/>
    <property type="match status" value="1"/>
</dbReference>